<keyword evidence="2" id="KW-1185">Reference proteome</keyword>
<protein>
    <submittedName>
        <fullName evidence="1">CLUMA_CG005253, isoform A</fullName>
    </submittedName>
</protein>
<sequence length="74" mass="8771">MQSLHLNEINHFISDFEDSESNVKFKRKVEMLMMMSAELVQLMVIDEVSFFPILVVSEVSLCQCRLRMTSWHDF</sequence>
<organism evidence="1 2">
    <name type="scientific">Clunio marinus</name>
    <dbReference type="NCBI Taxonomy" id="568069"/>
    <lineage>
        <taxon>Eukaryota</taxon>
        <taxon>Metazoa</taxon>
        <taxon>Ecdysozoa</taxon>
        <taxon>Arthropoda</taxon>
        <taxon>Hexapoda</taxon>
        <taxon>Insecta</taxon>
        <taxon>Pterygota</taxon>
        <taxon>Neoptera</taxon>
        <taxon>Endopterygota</taxon>
        <taxon>Diptera</taxon>
        <taxon>Nematocera</taxon>
        <taxon>Chironomoidea</taxon>
        <taxon>Chironomidae</taxon>
        <taxon>Clunio</taxon>
    </lineage>
</organism>
<name>A0A1J1HU51_9DIPT</name>
<dbReference type="EMBL" id="CVRI01000021">
    <property type="protein sequence ID" value="CRK91599.1"/>
    <property type="molecule type" value="Genomic_DNA"/>
</dbReference>
<evidence type="ECO:0000313" key="1">
    <source>
        <dbReference type="EMBL" id="CRK91599.1"/>
    </source>
</evidence>
<evidence type="ECO:0000313" key="2">
    <source>
        <dbReference type="Proteomes" id="UP000183832"/>
    </source>
</evidence>
<accession>A0A1J1HU51</accession>
<reference evidence="1 2" key="1">
    <citation type="submission" date="2015-04" db="EMBL/GenBank/DDBJ databases">
        <authorList>
            <person name="Syromyatnikov M.Y."/>
            <person name="Popov V.N."/>
        </authorList>
    </citation>
    <scope>NUCLEOTIDE SEQUENCE [LARGE SCALE GENOMIC DNA]</scope>
</reference>
<dbReference type="Proteomes" id="UP000183832">
    <property type="component" value="Unassembled WGS sequence"/>
</dbReference>
<dbReference type="AlphaFoldDB" id="A0A1J1HU51"/>
<proteinExistence type="predicted"/>
<gene>
    <name evidence="1" type="ORF">CLUMA_CG005253</name>
</gene>